<proteinExistence type="predicted"/>
<dbReference type="EMBL" id="CP022163">
    <property type="protein sequence ID" value="ATB29329.1"/>
    <property type="molecule type" value="Genomic_DNA"/>
</dbReference>
<dbReference type="OrthoDB" id="5382229at2"/>
<name>A0A250IBV8_9BACT</name>
<protein>
    <recommendedName>
        <fullName evidence="3">Lipoprotein</fullName>
    </recommendedName>
</protein>
<evidence type="ECO:0000313" key="1">
    <source>
        <dbReference type="EMBL" id="ATB29329.1"/>
    </source>
</evidence>
<evidence type="ECO:0000313" key="2">
    <source>
        <dbReference type="Proteomes" id="UP000217289"/>
    </source>
</evidence>
<keyword evidence="2" id="KW-1185">Reference proteome</keyword>
<gene>
    <name evidence="1" type="ORF">MEBOL_002778</name>
</gene>
<dbReference type="KEGG" id="mbd:MEBOL_002778"/>
<evidence type="ECO:0008006" key="3">
    <source>
        <dbReference type="Google" id="ProtNLM"/>
    </source>
</evidence>
<dbReference type="RefSeq" id="WP_095977906.1">
    <property type="nucleotide sequence ID" value="NZ_CP022163.1"/>
</dbReference>
<organism evidence="1 2">
    <name type="scientific">Melittangium boletus DSM 14713</name>
    <dbReference type="NCBI Taxonomy" id="1294270"/>
    <lineage>
        <taxon>Bacteria</taxon>
        <taxon>Pseudomonadati</taxon>
        <taxon>Myxococcota</taxon>
        <taxon>Myxococcia</taxon>
        <taxon>Myxococcales</taxon>
        <taxon>Cystobacterineae</taxon>
        <taxon>Archangiaceae</taxon>
        <taxon>Melittangium</taxon>
    </lineage>
</organism>
<dbReference type="AlphaFoldDB" id="A0A250IBV8"/>
<dbReference type="Proteomes" id="UP000217289">
    <property type="component" value="Chromosome"/>
</dbReference>
<sequence>MNVKAPSTARAVALALALSACGEDKTPEVCAEPLYGGKATDEAWRALVDVSNKPLDTSGSVYLASPTEGEVYPAGAPAPTWAWSLPQALRPTPPAPRPRAFRPLEWLGDWLLPSAHAHLPPYTGEIYWAQVFTPDRACPVAQILTSELTWQPDAESWAVLGQHAGKTLTLQVTRAYLLQNTVTEGPYRLDPPRAFRRSAP</sequence>
<reference evidence="1 2" key="1">
    <citation type="submission" date="2017-06" db="EMBL/GenBank/DDBJ databases">
        <authorList>
            <person name="Kim H.J."/>
            <person name="Triplett B.A."/>
        </authorList>
    </citation>
    <scope>NUCLEOTIDE SEQUENCE [LARGE SCALE GENOMIC DNA]</scope>
    <source>
        <strain evidence="1 2">DSM 14713</strain>
    </source>
</reference>
<dbReference type="PROSITE" id="PS51257">
    <property type="entry name" value="PROKAR_LIPOPROTEIN"/>
    <property type="match status" value="1"/>
</dbReference>
<accession>A0A250IBV8</accession>